<feature type="signal peptide" evidence="7">
    <location>
        <begin position="1"/>
        <end position="33"/>
    </location>
</feature>
<dbReference type="InterPro" id="IPR003599">
    <property type="entry name" value="Ig_sub"/>
</dbReference>
<evidence type="ECO:0000313" key="10">
    <source>
        <dbReference type="Proteomes" id="UP000007648"/>
    </source>
</evidence>
<dbReference type="OMA" id="EVICEVN"/>
<keyword evidence="2" id="KW-1015">Disulfide bond</keyword>
<organism evidence="9 10">
    <name type="scientific">Sarcophilus harrisii</name>
    <name type="common">Tasmanian devil</name>
    <name type="synonym">Sarcophilus laniarius</name>
    <dbReference type="NCBI Taxonomy" id="9305"/>
    <lineage>
        <taxon>Eukaryota</taxon>
        <taxon>Metazoa</taxon>
        <taxon>Chordata</taxon>
        <taxon>Craniata</taxon>
        <taxon>Vertebrata</taxon>
        <taxon>Euteleostomi</taxon>
        <taxon>Mammalia</taxon>
        <taxon>Metatheria</taxon>
        <taxon>Dasyuromorphia</taxon>
        <taxon>Dasyuridae</taxon>
        <taxon>Sarcophilus</taxon>
    </lineage>
</organism>
<keyword evidence="4" id="KW-0393">Immunoglobulin domain</keyword>
<feature type="compositionally biased region" description="Basic and acidic residues" evidence="5">
    <location>
        <begin position="437"/>
        <end position="446"/>
    </location>
</feature>
<keyword evidence="3" id="KW-0325">Glycoprotein</keyword>
<dbReference type="Pfam" id="PF07686">
    <property type="entry name" value="V-set"/>
    <property type="match status" value="1"/>
</dbReference>
<keyword evidence="6" id="KW-1133">Transmembrane helix</keyword>
<evidence type="ECO:0000256" key="4">
    <source>
        <dbReference type="ARBA" id="ARBA00023319"/>
    </source>
</evidence>
<evidence type="ECO:0000256" key="5">
    <source>
        <dbReference type="SAM" id="MobiDB-lite"/>
    </source>
</evidence>
<feature type="compositionally biased region" description="Polar residues" evidence="5">
    <location>
        <begin position="399"/>
        <end position="410"/>
    </location>
</feature>
<name>G3WJP6_SARHA</name>
<dbReference type="PANTHER" id="PTHR19971">
    <property type="entry name" value="SIGNAL-REGULATORY PROTEIN BETA"/>
    <property type="match status" value="1"/>
</dbReference>
<evidence type="ECO:0000313" key="9">
    <source>
        <dbReference type="Ensembl" id="ENSSHAP00000015651.1"/>
    </source>
</evidence>
<dbReference type="InParanoid" id="G3WJP6"/>
<evidence type="ECO:0000256" key="2">
    <source>
        <dbReference type="ARBA" id="ARBA00023157"/>
    </source>
</evidence>
<dbReference type="FunFam" id="2.60.40.10:FF:000295">
    <property type="entry name" value="Tyrosine-protein phosphatase non-receptor type substrate 1"/>
    <property type="match status" value="1"/>
</dbReference>
<dbReference type="Ensembl" id="ENSSHAT00000015779.2">
    <property type="protein sequence ID" value="ENSSHAP00000015651.1"/>
    <property type="gene ID" value="ENSSHAG00000013336.2"/>
</dbReference>
<reference evidence="9 10" key="1">
    <citation type="journal article" date="2011" name="Proc. Natl. Acad. Sci. U.S.A.">
        <title>Genetic diversity and population structure of the endangered marsupial Sarcophilus harrisii (Tasmanian devil).</title>
        <authorList>
            <person name="Miller W."/>
            <person name="Hayes V.M."/>
            <person name="Ratan A."/>
            <person name="Petersen D.C."/>
            <person name="Wittekindt N.E."/>
            <person name="Miller J."/>
            <person name="Walenz B."/>
            <person name="Knight J."/>
            <person name="Qi J."/>
            <person name="Zhao F."/>
            <person name="Wang Q."/>
            <person name="Bedoya-Reina O.C."/>
            <person name="Katiyar N."/>
            <person name="Tomsho L.P."/>
            <person name="Kasson L.M."/>
            <person name="Hardie R.A."/>
            <person name="Woodbridge P."/>
            <person name="Tindall E.A."/>
            <person name="Bertelsen M.F."/>
            <person name="Dixon D."/>
            <person name="Pyecroft S."/>
            <person name="Helgen K.M."/>
            <person name="Lesk A.M."/>
            <person name="Pringle T.H."/>
            <person name="Patterson N."/>
            <person name="Zhang Y."/>
            <person name="Kreiss A."/>
            <person name="Woods G.M."/>
            <person name="Jones M.E."/>
            <person name="Schuster S.C."/>
        </authorList>
    </citation>
    <scope>NUCLEOTIDE SEQUENCE [LARGE SCALE GENOMIC DNA]</scope>
</reference>
<dbReference type="InterPro" id="IPR013106">
    <property type="entry name" value="Ig_V-set"/>
</dbReference>
<dbReference type="RefSeq" id="XP_031810476.1">
    <property type="nucleotide sequence ID" value="XM_031954616.1"/>
</dbReference>
<dbReference type="CTD" id="140885"/>
<feature type="compositionally biased region" description="Polar residues" evidence="5">
    <location>
        <begin position="529"/>
        <end position="538"/>
    </location>
</feature>
<dbReference type="RefSeq" id="XP_031810473.1">
    <property type="nucleotide sequence ID" value="XM_031954613.1"/>
</dbReference>
<feature type="chain" id="PRO_5003458808" evidence="7">
    <location>
        <begin position="34"/>
        <end position="538"/>
    </location>
</feature>
<evidence type="ECO:0000256" key="1">
    <source>
        <dbReference type="ARBA" id="ARBA00022729"/>
    </source>
</evidence>
<dbReference type="RefSeq" id="XP_031810475.1">
    <property type="nucleotide sequence ID" value="XM_031954615.1"/>
</dbReference>
<protein>
    <submittedName>
        <fullName evidence="9">Signal regulatory protein alpha</fullName>
    </submittedName>
</protein>
<gene>
    <name evidence="9" type="primary">SIRPA</name>
</gene>
<dbReference type="RefSeq" id="XP_031810477.1">
    <property type="nucleotide sequence ID" value="XM_031954617.1"/>
</dbReference>
<dbReference type="SUPFAM" id="SSF48726">
    <property type="entry name" value="Immunoglobulin"/>
    <property type="match status" value="3"/>
</dbReference>
<keyword evidence="10" id="KW-1185">Reference proteome</keyword>
<reference evidence="9" key="3">
    <citation type="submission" date="2025-09" db="UniProtKB">
        <authorList>
            <consortium name="Ensembl"/>
        </authorList>
    </citation>
    <scope>IDENTIFICATION</scope>
</reference>
<keyword evidence="1 7" id="KW-0732">Signal</keyword>
<dbReference type="InterPro" id="IPR003598">
    <property type="entry name" value="Ig_sub2"/>
</dbReference>
<dbReference type="InterPro" id="IPR007110">
    <property type="entry name" value="Ig-like_dom"/>
</dbReference>
<dbReference type="Gene3D" id="2.60.40.10">
    <property type="entry name" value="Immunoglobulins"/>
    <property type="match status" value="3"/>
</dbReference>
<dbReference type="Pfam" id="PF07654">
    <property type="entry name" value="C1-set"/>
    <property type="match status" value="2"/>
</dbReference>
<feature type="domain" description="Ig-like" evidence="8">
    <location>
        <begin position="150"/>
        <end position="248"/>
    </location>
</feature>
<reference evidence="9" key="2">
    <citation type="submission" date="2025-08" db="UniProtKB">
        <authorList>
            <consortium name="Ensembl"/>
        </authorList>
    </citation>
    <scope>IDENTIFICATION</scope>
</reference>
<keyword evidence="6" id="KW-0472">Membrane</keyword>
<dbReference type="Proteomes" id="UP000007648">
    <property type="component" value="Unassembled WGS sequence"/>
</dbReference>
<dbReference type="eggNOG" id="ENOG502S1XD">
    <property type="taxonomic scope" value="Eukaryota"/>
</dbReference>
<dbReference type="GeneID" id="100914684"/>
<dbReference type="KEGG" id="shr:100914684"/>
<feature type="compositionally biased region" description="Polar residues" evidence="5">
    <location>
        <begin position="480"/>
        <end position="495"/>
    </location>
</feature>
<dbReference type="PROSITE" id="PS50835">
    <property type="entry name" value="IG_LIKE"/>
    <property type="match status" value="3"/>
</dbReference>
<dbReference type="CDD" id="cd05772">
    <property type="entry name" value="IgC1_SIRP_domain_2"/>
    <property type="match status" value="1"/>
</dbReference>
<feature type="region of interest" description="Disordered" evidence="5">
    <location>
        <begin position="395"/>
        <end position="446"/>
    </location>
</feature>
<keyword evidence="6" id="KW-0812">Transmembrane</keyword>
<feature type="domain" description="Ig-like" evidence="8">
    <location>
        <begin position="255"/>
        <end position="348"/>
    </location>
</feature>
<dbReference type="RefSeq" id="XP_031810474.1">
    <property type="nucleotide sequence ID" value="XM_031954614.1"/>
</dbReference>
<feature type="region of interest" description="Disordered" evidence="5">
    <location>
        <begin position="467"/>
        <end position="499"/>
    </location>
</feature>
<dbReference type="InterPro" id="IPR051755">
    <property type="entry name" value="Ig-like_CS_Receptor"/>
</dbReference>
<dbReference type="FunCoup" id="G3WJP6">
    <property type="interactions" value="609"/>
</dbReference>
<dbReference type="SMART" id="SM00408">
    <property type="entry name" value="IGc2"/>
    <property type="match status" value="1"/>
</dbReference>
<dbReference type="GeneTree" id="ENSGT00960000186656"/>
<feature type="transmembrane region" description="Helical" evidence="6">
    <location>
        <begin position="368"/>
        <end position="390"/>
    </location>
</feature>
<dbReference type="InterPro" id="IPR013783">
    <property type="entry name" value="Ig-like_fold"/>
</dbReference>
<dbReference type="SMART" id="SM00409">
    <property type="entry name" value="IG"/>
    <property type="match status" value="1"/>
</dbReference>
<proteinExistence type="predicted"/>
<evidence type="ECO:0000256" key="7">
    <source>
        <dbReference type="SAM" id="SignalP"/>
    </source>
</evidence>
<evidence type="ECO:0000256" key="6">
    <source>
        <dbReference type="SAM" id="Phobius"/>
    </source>
</evidence>
<evidence type="ECO:0000256" key="3">
    <source>
        <dbReference type="ARBA" id="ARBA00023180"/>
    </source>
</evidence>
<dbReference type="RefSeq" id="XP_031810479.1">
    <property type="nucleotide sequence ID" value="XM_031954619.1"/>
</dbReference>
<accession>G3WJP6</accession>
<dbReference type="STRING" id="9305.ENSSHAP00000015651"/>
<dbReference type="SMART" id="SM00407">
    <property type="entry name" value="IGc1"/>
    <property type="match status" value="2"/>
</dbReference>
<sequence length="538" mass="59434">MEPARGSRRLRSCSCSLLFLLLAASHSWSGVRGQEGLQVLQPKDHVSVAEGETVVLNCTVPGIPPPGPVRWFKGKEPQRQEIYNFKGGSHPRIKPAALRPSNSDFSISISHITPEDSGTYYCVKFKKNFQDPDTELKSGEGTMLSVTAKPSVPMVSGPQERVNVEHLENFTCNSTGFSPKTITLKWFKNGNEIPARWIKVFPEGDSVSYNITSDVQVKLEASDVHSEVICEVNHSTLQTPLRGTKNLSDIIRVVPKVNISSQPLSLNGTNITCQVKNFYPQNVSVIWLENGTELEKGKTSEPTKNKDGTYSLNISLLVNTSGQKEAQEITCQVLHDSQLPINASKTFRAPAPSGTMDKKESEPGSQNIFIAVGIVCILLAALLIATIYLIRAKQKKAKGSTSSTRHSATYQEYKERPHSACPQEACSLKGRSPQTTRLHEPEKNARDLSQIQEANDINNDITYADLNLPRGKKSAPRPVETNSQTEYASIQTGPSPQREDTLTYADLDMVHLNRSSKKPTTRPEESYSEYASVQVQRK</sequence>
<dbReference type="FunFam" id="2.60.40.10:FF:001726">
    <property type="entry name" value="Signal-regulatory protein beta 3"/>
    <property type="match status" value="1"/>
</dbReference>
<dbReference type="InterPro" id="IPR036179">
    <property type="entry name" value="Ig-like_dom_sf"/>
</dbReference>
<dbReference type="InterPro" id="IPR003597">
    <property type="entry name" value="Ig_C1-set"/>
</dbReference>
<feature type="region of interest" description="Disordered" evidence="5">
    <location>
        <begin position="513"/>
        <end position="538"/>
    </location>
</feature>
<dbReference type="AlphaFoldDB" id="G3WJP6"/>
<dbReference type="OrthoDB" id="6370831at2759"/>
<dbReference type="RefSeq" id="XP_031810478.1">
    <property type="nucleotide sequence ID" value="XM_031954618.1"/>
</dbReference>
<feature type="domain" description="Ig-like" evidence="8">
    <location>
        <begin position="35"/>
        <end position="122"/>
    </location>
</feature>
<evidence type="ECO:0000259" key="8">
    <source>
        <dbReference type="PROSITE" id="PS50835"/>
    </source>
</evidence>